<feature type="binding site" evidence="1">
    <location>
        <position position="74"/>
    </location>
    <ligand>
        <name>Mg(2+)</name>
        <dbReference type="ChEBI" id="CHEBI:18420"/>
        <label>2</label>
    </ligand>
</feature>
<dbReference type="EC" id="2.7.4.16" evidence="1"/>
<dbReference type="InterPro" id="IPR036676">
    <property type="entry name" value="PurM-like_C_sf"/>
</dbReference>
<comment type="pathway">
    <text evidence="1">Cofactor biosynthesis; thiamine diphosphate biosynthesis; thiamine diphosphate from thiamine phosphate: step 1/1.</text>
</comment>
<dbReference type="CDD" id="cd02194">
    <property type="entry name" value="ThiL"/>
    <property type="match status" value="1"/>
</dbReference>
<keyword evidence="1" id="KW-0067">ATP-binding</keyword>
<dbReference type="Gene3D" id="3.90.650.10">
    <property type="entry name" value="PurM-like C-terminal domain"/>
    <property type="match status" value="1"/>
</dbReference>
<evidence type="ECO:0000259" key="2">
    <source>
        <dbReference type="Pfam" id="PF00586"/>
    </source>
</evidence>
<keyword evidence="1" id="KW-0808">Transferase</keyword>
<feature type="binding site" evidence="1">
    <location>
        <position position="214"/>
    </location>
    <ligand>
        <name>Mg(2+)</name>
        <dbReference type="ChEBI" id="CHEBI:18420"/>
        <label>5</label>
    </ligand>
</feature>
<name>A0A917XXZ0_9BACI</name>
<feature type="binding site" evidence="1">
    <location>
        <position position="45"/>
    </location>
    <ligand>
        <name>Mg(2+)</name>
        <dbReference type="ChEBI" id="CHEBI:18420"/>
        <label>1</label>
    </ligand>
</feature>
<proteinExistence type="inferred from homology"/>
<keyword evidence="1 4" id="KW-0418">Kinase</keyword>
<feature type="domain" description="PurM-like N-terminal" evidence="2">
    <location>
        <begin position="27"/>
        <end position="139"/>
    </location>
</feature>
<comment type="caution">
    <text evidence="1">Lacks conserved residue(s) required for the propagation of feature annotation.</text>
</comment>
<feature type="binding site" evidence="1">
    <location>
        <position position="213"/>
    </location>
    <ligand>
        <name>ATP</name>
        <dbReference type="ChEBI" id="CHEBI:30616"/>
    </ligand>
</feature>
<dbReference type="PANTHER" id="PTHR30270:SF0">
    <property type="entry name" value="THIAMINE-MONOPHOSPHATE KINASE"/>
    <property type="match status" value="1"/>
</dbReference>
<feature type="binding site" evidence="1">
    <location>
        <position position="122"/>
    </location>
    <ligand>
        <name>Mg(2+)</name>
        <dbReference type="ChEBI" id="CHEBI:18420"/>
        <label>1</label>
    </ligand>
</feature>
<comment type="catalytic activity">
    <reaction evidence="1">
        <text>thiamine phosphate + ATP = thiamine diphosphate + ADP</text>
        <dbReference type="Rhea" id="RHEA:15913"/>
        <dbReference type="ChEBI" id="CHEBI:30616"/>
        <dbReference type="ChEBI" id="CHEBI:37575"/>
        <dbReference type="ChEBI" id="CHEBI:58937"/>
        <dbReference type="ChEBI" id="CHEBI:456216"/>
        <dbReference type="EC" id="2.7.4.16"/>
    </reaction>
</comment>
<protein>
    <recommendedName>
        <fullName evidence="1">Thiamine-monophosphate kinase</fullName>
        <shortName evidence="1">TMP kinase</shortName>
        <shortName evidence="1">Thiamine-phosphate kinase</shortName>
        <ecNumber evidence="1">2.7.4.16</ecNumber>
    </recommendedName>
</protein>
<dbReference type="InterPro" id="IPR036921">
    <property type="entry name" value="PurM-like_N_sf"/>
</dbReference>
<sequence length="322" mass="35784">MDEFSLIEAIKQKQKTYKQSSLQRGIGDDTAVFREAAGELAIAVDTFVEGVHFTEKTTDLFRLGYRALAANFSDLAAMGALPMYYLVSIVVPHRMKESKLSEIFNGMKHLADRYNADLIGGDTVSGNELVLSVTVIGQIEQGKARYRNLAEVDDIVFVTGTLGDSQAGLYILQHDLESVHRQYFINRHQLPVPRIAFASSLGSIKRLALNDISDGLGNEAYEIAEASHVSIILDDKKIPVHPGLAAFPMGLQEKWKYFGGEDFELVGTVAKKDWQTVQQAAEKLNLQVTEIGHVINKDEHAVYLKKNGNMTKLQKEGYTHLK</sequence>
<gene>
    <name evidence="1 4" type="primary">thiL</name>
    <name evidence="4" type="ORF">GCM10007971_18540</name>
</gene>
<feature type="binding site" evidence="1">
    <location>
        <position position="45"/>
    </location>
    <ligand>
        <name>Mg(2+)</name>
        <dbReference type="ChEBI" id="CHEBI:18420"/>
        <label>2</label>
    </ligand>
</feature>
<dbReference type="InterPro" id="IPR006283">
    <property type="entry name" value="ThiL-like"/>
</dbReference>
<dbReference type="GO" id="GO:0000287">
    <property type="term" value="F:magnesium ion binding"/>
    <property type="evidence" value="ECO:0007669"/>
    <property type="project" value="UniProtKB-UniRule"/>
</dbReference>
<dbReference type="Proteomes" id="UP000624041">
    <property type="component" value="Unassembled WGS sequence"/>
</dbReference>
<feature type="binding site" evidence="1">
    <location>
        <position position="318"/>
    </location>
    <ligand>
        <name>substrate</name>
    </ligand>
</feature>
<evidence type="ECO:0000256" key="1">
    <source>
        <dbReference type="HAMAP-Rule" id="MF_02128"/>
    </source>
</evidence>
<evidence type="ECO:0000313" key="5">
    <source>
        <dbReference type="Proteomes" id="UP000624041"/>
    </source>
</evidence>
<dbReference type="Gene3D" id="3.30.1330.10">
    <property type="entry name" value="PurM-like, N-terminal domain"/>
    <property type="match status" value="1"/>
</dbReference>
<keyword evidence="5" id="KW-1185">Reference proteome</keyword>
<keyword evidence="1" id="KW-0784">Thiamine biosynthesis</keyword>
<feature type="binding site" evidence="1">
    <location>
        <position position="29"/>
    </location>
    <ligand>
        <name>Mg(2+)</name>
        <dbReference type="ChEBI" id="CHEBI:18420"/>
        <label>4</label>
    </ligand>
</feature>
<dbReference type="AlphaFoldDB" id="A0A917XXZ0"/>
<reference evidence="4" key="2">
    <citation type="submission" date="2020-09" db="EMBL/GenBank/DDBJ databases">
        <authorList>
            <person name="Sun Q."/>
            <person name="Ohkuma M."/>
        </authorList>
    </citation>
    <scope>NUCLEOTIDE SEQUENCE</scope>
    <source>
        <strain evidence="4">JCM 17251</strain>
    </source>
</reference>
<dbReference type="Pfam" id="PF00586">
    <property type="entry name" value="AIRS"/>
    <property type="match status" value="1"/>
</dbReference>
<dbReference type="NCBIfam" id="TIGR01379">
    <property type="entry name" value="thiL"/>
    <property type="match status" value="1"/>
</dbReference>
<dbReference type="SUPFAM" id="SSF56042">
    <property type="entry name" value="PurM C-terminal domain-like"/>
    <property type="match status" value="1"/>
</dbReference>
<dbReference type="InterPro" id="IPR010918">
    <property type="entry name" value="PurM-like_C_dom"/>
</dbReference>
<feature type="binding site" evidence="1">
    <location>
        <begin position="121"/>
        <end position="122"/>
    </location>
    <ligand>
        <name>ATP</name>
        <dbReference type="ChEBI" id="CHEBI:30616"/>
    </ligand>
</feature>
<feature type="binding site" evidence="1">
    <location>
        <position position="74"/>
    </location>
    <ligand>
        <name>Mg(2+)</name>
        <dbReference type="ChEBI" id="CHEBI:18420"/>
        <label>3</label>
    </ligand>
</feature>
<feature type="binding site" evidence="1">
    <location>
        <position position="261"/>
    </location>
    <ligand>
        <name>substrate</name>
    </ligand>
</feature>
<dbReference type="PIRSF" id="PIRSF005303">
    <property type="entry name" value="Thiam_monoph_kin"/>
    <property type="match status" value="1"/>
</dbReference>
<feature type="domain" description="PurM-like C-terminal" evidence="3">
    <location>
        <begin position="152"/>
        <end position="304"/>
    </location>
</feature>
<feature type="binding site" evidence="1">
    <location>
        <position position="147"/>
    </location>
    <ligand>
        <name>ATP</name>
        <dbReference type="ChEBI" id="CHEBI:30616"/>
    </ligand>
</feature>
<dbReference type="Pfam" id="PF02769">
    <property type="entry name" value="AIRS_C"/>
    <property type="match status" value="1"/>
</dbReference>
<feature type="binding site" evidence="1">
    <location>
        <position position="211"/>
    </location>
    <ligand>
        <name>Mg(2+)</name>
        <dbReference type="ChEBI" id="CHEBI:18420"/>
        <label>3</label>
    </ligand>
</feature>
<evidence type="ECO:0000313" key="4">
    <source>
        <dbReference type="EMBL" id="GGN57514.1"/>
    </source>
</evidence>
<keyword evidence="1" id="KW-0479">Metal-binding</keyword>
<reference evidence="4" key="1">
    <citation type="journal article" date="2014" name="Int. J. Syst. Evol. Microbiol.">
        <title>Complete genome sequence of Corynebacterium casei LMG S-19264T (=DSM 44701T), isolated from a smear-ripened cheese.</title>
        <authorList>
            <consortium name="US DOE Joint Genome Institute (JGI-PGF)"/>
            <person name="Walter F."/>
            <person name="Albersmeier A."/>
            <person name="Kalinowski J."/>
            <person name="Ruckert C."/>
        </authorList>
    </citation>
    <scope>NUCLEOTIDE SEQUENCE</scope>
    <source>
        <strain evidence="4">JCM 17251</strain>
    </source>
</reference>
<dbReference type="HAMAP" id="MF_02128">
    <property type="entry name" value="TMP_kinase"/>
    <property type="match status" value="1"/>
</dbReference>
<organism evidence="4 5">
    <name type="scientific">Oceanobacillus indicireducens</name>
    <dbReference type="NCBI Taxonomy" id="1004261"/>
    <lineage>
        <taxon>Bacteria</taxon>
        <taxon>Bacillati</taxon>
        <taxon>Bacillota</taxon>
        <taxon>Bacilli</taxon>
        <taxon>Bacillales</taxon>
        <taxon>Bacillaceae</taxon>
        <taxon>Oceanobacillus</taxon>
    </lineage>
</organism>
<comment type="function">
    <text evidence="1">Catalyzes the ATP-dependent phosphorylation of thiamine-monophosphate (TMP) to form thiamine-pyrophosphate (TPP), the active form of vitamin B1.</text>
</comment>
<dbReference type="PANTHER" id="PTHR30270">
    <property type="entry name" value="THIAMINE-MONOPHOSPHATE KINASE"/>
    <property type="match status" value="1"/>
</dbReference>
<feature type="binding site" evidence="1">
    <location>
        <position position="29"/>
    </location>
    <ligand>
        <name>Mg(2+)</name>
        <dbReference type="ChEBI" id="CHEBI:18420"/>
        <label>3</label>
    </ligand>
</feature>
<comment type="miscellaneous">
    <text evidence="1">Reaction mechanism of ThiL seems to utilize a direct, inline transfer of the gamma-phosphate of ATP to TMP rather than a phosphorylated enzyme intermediate.</text>
</comment>
<dbReference type="InterPro" id="IPR016188">
    <property type="entry name" value="PurM-like_N"/>
</dbReference>
<comment type="similarity">
    <text evidence="1">Belongs to the thiamine-monophosphate kinase family.</text>
</comment>
<feature type="binding site" evidence="1">
    <location>
        <position position="52"/>
    </location>
    <ligand>
        <name>substrate</name>
    </ligand>
</feature>
<dbReference type="GO" id="GO:0009229">
    <property type="term" value="P:thiamine diphosphate biosynthetic process"/>
    <property type="evidence" value="ECO:0007669"/>
    <property type="project" value="UniProtKB-UniRule"/>
</dbReference>
<comment type="caution">
    <text evidence="4">The sequence shown here is derived from an EMBL/GenBank/DDBJ whole genome shotgun (WGS) entry which is preliminary data.</text>
</comment>
<dbReference type="RefSeq" id="WP_188856920.1">
    <property type="nucleotide sequence ID" value="NZ_BMOS01000010.1"/>
</dbReference>
<evidence type="ECO:0000259" key="3">
    <source>
        <dbReference type="Pfam" id="PF02769"/>
    </source>
</evidence>
<keyword evidence="1" id="KW-0460">Magnesium</keyword>
<dbReference type="GO" id="GO:0009030">
    <property type="term" value="F:thiamine-phosphate kinase activity"/>
    <property type="evidence" value="ECO:0007669"/>
    <property type="project" value="UniProtKB-UniRule"/>
</dbReference>
<keyword evidence="1" id="KW-0547">Nucleotide-binding</keyword>
<dbReference type="EMBL" id="BMOS01000010">
    <property type="protein sequence ID" value="GGN57514.1"/>
    <property type="molecule type" value="Genomic_DNA"/>
</dbReference>
<accession>A0A917XXZ0</accession>
<dbReference type="SUPFAM" id="SSF55326">
    <property type="entry name" value="PurM N-terminal domain-like"/>
    <property type="match status" value="1"/>
</dbReference>
<feature type="binding site" evidence="1">
    <location>
        <position position="74"/>
    </location>
    <ligand>
        <name>Mg(2+)</name>
        <dbReference type="ChEBI" id="CHEBI:18420"/>
        <label>4</label>
    </ligand>
</feature>
<dbReference type="GO" id="GO:0005524">
    <property type="term" value="F:ATP binding"/>
    <property type="evidence" value="ECO:0007669"/>
    <property type="project" value="UniProtKB-UniRule"/>
</dbReference>
<dbReference type="GO" id="GO:0009228">
    <property type="term" value="P:thiamine biosynthetic process"/>
    <property type="evidence" value="ECO:0007669"/>
    <property type="project" value="UniProtKB-KW"/>
</dbReference>